<reference evidence="2 3" key="2">
    <citation type="journal article" date="2023" name="MicrobiologyOpen">
        <title>Genomics of the tumorigenes clade of the family Rhizobiaceae and description of Rhizobium rhododendri sp. nov.</title>
        <authorList>
            <person name="Kuzmanovic N."/>
            <person name="diCenzo G.C."/>
            <person name="Bunk B."/>
            <person name="Sproeer C."/>
            <person name="Fruehling A."/>
            <person name="Neumann-Schaal M."/>
            <person name="Overmann J."/>
            <person name="Smalla K."/>
        </authorList>
    </citation>
    <scope>NUCLEOTIDE SEQUENCE [LARGE SCALE GENOMIC DNA]</scope>
    <source>
        <strain evidence="3">rho-6.2</strain>
        <plasmid evidence="2 3">unnamed1</plasmid>
    </source>
</reference>
<geneLocation type="plasmid" evidence="2 3">
    <name>unnamed1</name>
</geneLocation>
<evidence type="ECO:0000259" key="1">
    <source>
        <dbReference type="Pfam" id="PF12158"/>
    </source>
</evidence>
<reference evidence="2 3" key="1">
    <citation type="journal article" date="2019" name="Phytopathology">
        <title>A Novel Group of Rhizobium tumorigenes-Like Agrobacteria Associated with Crown Gall Disease of Rhododendron and Blueberry.</title>
        <authorList>
            <person name="Kuzmanovic N."/>
            <person name="Behrens P."/>
            <person name="Idczak E."/>
            <person name="Wagner S."/>
            <person name="Gotz M."/>
            <person name="Sproer C."/>
            <person name="Bunk B."/>
            <person name="Overmann J."/>
            <person name="Smalla K."/>
        </authorList>
    </citation>
    <scope>NUCLEOTIDE SEQUENCE [LARGE SCALE GENOMIC DNA]</scope>
    <source>
        <strain evidence="3">rho-6.2</strain>
    </source>
</reference>
<organism evidence="2 3">
    <name type="scientific">Rhizobium rhododendri</name>
    <dbReference type="NCBI Taxonomy" id="2506430"/>
    <lineage>
        <taxon>Bacteria</taxon>
        <taxon>Pseudomonadati</taxon>
        <taxon>Pseudomonadota</taxon>
        <taxon>Alphaproteobacteria</taxon>
        <taxon>Hyphomicrobiales</taxon>
        <taxon>Rhizobiaceae</taxon>
        <taxon>Rhizobium/Agrobacterium group</taxon>
        <taxon>Rhizobium</taxon>
    </lineage>
</organism>
<evidence type="ECO:0000313" key="3">
    <source>
        <dbReference type="Proteomes" id="UP000318939"/>
    </source>
</evidence>
<evidence type="ECO:0000313" key="2">
    <source>
        <dbReference type="EMBL" id="WFS24958.1"/>
    </source>
</evidence>
<protein>
    <submittedName>
        <fullName evidence="2">DUF3592 domain-containing protein</fullName>
    </submittedName>
</protein>
<dbReference type="InterPro" id="IPR021994">
    <property type="entry name" value="DUF3592"/>
</dbReference>
<name>A0ABY8IMJ9_9HYPH</name>
<keyword evidence="3" id="KW-1185">Reference proteome</keyword>
<dbReference type="Pfam" id="PF12158">
    <property type="entry name" value="DUF3592"/>
    <property type="match status" value="1"/>
</dbReference>
<gene>
    <name evidence="2" type="ORF">PR018_21935</name>
</gene>
<dbReference type="RefSeq" id="WP_142831839.1">
    <property type="nucleotide sequence ID" value="NZ_CP117268.1"/>
</dbReference>
<feature type="domain" description="DUF3592" evidence="1">
    <location>
        <begin position="37"/>
        <end position="104"/>
    </location>
</feature>
<dbReference type="EMBL" id="CP117268">
    <property type="protein sequence ID" value="WFS24958.1"/>
    <property type="molecule type" value="Genomic_DNA"/>
</dbReference>
<sequence length="117" mass="13048">MILNILVFVFIVGLLVASVFARRREIILSTGWVETIATLVSSRRIVNGEDITTLVEVSYVFDGKAYFAENLNVYGTERMSLDKGMSVVVLVDPAYPQRCMIKRSYAVDNAIKAILKA</sequence>
<accession>A0ABY8IMJ9</accession>
<dbReference type="Proteomes" id="UP000318939">
    <property type="component" value="Plasmid unnamed1"/>
</dbReference>
<proteinExistence type="predicted"/>
<keyword evidence="2" id="KW-0614">Plasmid</keyword>